<comment type="cofactor">
    <cofactor evidence="3">
        <name>Mn(2+)</name>
        <dbReference type="ChEBI" id="CHEBI:29035"/>
    </cofactor>
    <text evidence="3">Binds 2 manganese ions per subunit.</text>
</comment>
<dbReference type="Gene3D" id="2.60.120.10">
    <property type="entry name" value="Jelly Rolls"/>
    <property type="match status" value="2"/>
</dbReference>
<dbReference type="PANTHER" id="PTHR35848:SF9">
    <property type="entry name" value="SLL1358 PROTEIN"/>
    <property type="match status" value="1"/>
</dbReference>
<keyword evidence="6" id="KW-0547">Nucleotide-binding</keyword>
<dbReference type="GO" id="GO:0004386">
    <property type="term" value="F:helicase activity"/>
    <property type="evidence" value="ECO:0007669"/>
    <property type="project" value="UniProtKB-KW"/>
</dbReference>
<dbReference type="NCBIfam" id="TIGR03404">
    <property type="entry name" value="bicupin_oxalic"/>
    <property type="match status" value="1"/>
</dbReference>
<dbReference type="InterPro" id="IPR006045">
    <property type="entry name" value="Cupin_1"/>
</dbReference>
<dbReference type="Pfam" id="PF00190">
    <property type="entry name" value="Cupin_1"/>
    <property type="match status" value="2"/>
</dbReference>
<feature type="binding site" evidence="3">
    <location>
        <position position="1285"/>
    </location>
    <ligand>
        <name>Mn(2+)</name>
        <dbReference type="ChEBI" id="CHEBI:29035"/>
        <label>2</label>
    </ligand>
</feature>
<name>A0A5N5QG05_9AGAM</name>
<evidence type="ECO:0000256" key="4">
    <source>
        <dbReference type="SAM" id="MobiDB-lite"/>
    </source>
</evidence>
<comment type="caution">
    <text evidence="6">The sequence shown here is derived from an EMBL/GenBank/DDBJ whole genome shotgun (WGS) entry which is preliminary data.</text>
</comment>
<evidence type="ECO:0000256" key="1">
    <source>
        <dbReference type="ARBA" id="ARBA00022723"/>
    </source>
</evidence>
<dbReference type="InterPro" id="IPR051610">
    <property type="entry name" value="GPI/OXD"/>
</dbReference>
<dbReference type="InterPro" id="IPR041078">
    <property type="entry name" value="Plavaka"/>
</dbReference>
<dbReference type="Proteomes" id="UP000383932">
    <property type="component" value="Unassembled WGS sequence"/>
</dbReference>
<dbReference type="InterPro" id="IPR014710">
    <property type="entry name" value="RmlC-like_jellyroll"/>
</dbReference>
<dbReference type="OrthoDB" id="2576233at2759"/>
<dbReference type="Pfam" id="PF18759">
    <property type="entry name" value="Plavaka"/>
    <property type="match status" value="1"/>
</dbReference>
<evidence type="ECO:0000256" key="3">
    <source>
        <dbReference type="PIRSR" id="PIRSR617774-2"/>
    </source>
</evidence>
<keyword evidence="1 3" id="KW-0479">Metal-binding</keyword>
<keyword evidence="6" id="KW-0067">ATP-binding</keyword>
<keyword evidence="6" id="KW-0378">Hydrolase</keyword>
<feature type="binding site" evidence="3">
    <location>
        <position position="1141"/>
    </location>
    <ligand>
        <name>Mn(2+)</name>
        <dbReference type="ChEBI" id="CHEBI:29035"/>
        <label>1</label>
    </ligand>
</feature>
<feature type="compositionally biased region" description="Polar residues" evidence="4">
    <location>
        <begin position="188"/>
        <end position="197"/>
    </location>
</feature>
<feature type="binding site" evidence="3">
    <location>
        <position position="1278"/>
    </location>
    <ligand>
        <name>Mn(2+)</name>
        <dbReference type="ChEBI" id="CHEBI:29035"/>
        <label>2</label>
    </ligand>
</feature>
<evidence type="ECO:0000313" key="7">
    <source>
        <dbReference type="Proteomes" id="UP000383932"/>
    </source>
</evidence>
<dbReference type="PANTHER" id="PTHR35848">
    <property type="entry name" value="OXALATE-BINDING PROTEIN"/>
    <property type="match status" value="1"/>
</dbReference>
<keyword evidence="3" id="KW-0464">Manganese</keyword>
<protein>
    <submittedName>
        <fullName evidence="6">Helicase swr-1</fullName>
    </submittedName>
</protein>
<keyword evidence="6" id="KW-0347">Helicase</keyword>
<sequence length="1389" mass="156645">MPILDTQCPICLEIFSTTGYRRSHQIQRGHIVPPAAPAAPAAPVIEYDSECLERHDTSSDLEASAGVATSAEQLREQIQKIVLDMLEERNRAQQLNIDADSTNKSHEVPGPSNSNRESSPSGPFVTMKQIPENIDQAISEFINHLIRENQQAKENESLELEEDSDDEDLDSNSDDSEDGDSDDNLDNPNESSGSSVRDNLNQLGLIFENEFDSSSESEGSNLHMDDLALLSASPTYDENMTNVDDSETNMDLDEPLGTQDNHIRSCLTMLERIHQEKIYAGQLPAWPFADYLEFEFVKWMVDNDISQTARDKLIKLPIITERVGLSFTSNYALNKLLDKLPTAGPRWERIQRTITGDICDAQGKPLEEHIEIWVRNILDVIRELLGNITYGKQLVFVPRRVYLNADGTERKIDEMWTADWWNDLQDKLPPGATVIPIILSSDATQLTHFSGGKSAWPVYISIGNIPKSIRTKVNNYSTLLLAYLPAPKLKCFTKAQRGDQSMKTILEPLEKAGQEGVDIECGDGFVRHCYPILAAYIADNPEQTMIASCRKNLCYRCIVARDKRGDLPHNPTPARNPQYTADALEAQSLNHTTLLFASEGLKPYGKPFWANLPGLPQPSPPEVHGLPLPPCDIFTCLTPDILHQLHKGVFKDHLMNWCISLLKKTLGTADTIDNRYKSMPKHSNLRHFLSGVTTLKQSTASEHREMQKVFIGVIAGLVPDKVLQVVVAIIDFIYFARLPVHTTTTLQLLDDALERFHANKHVFIENGIRSNFNVNKIHSMIHYSKSIRQLGTADGYNTETPERLHIEFAKRAYKATNRHDFFRQMTVYLERRERVAKFDMYLRWAIPEYRARNAIDIDSYEDPTAPGWRLAKKSPIPPVPIAILQTTYEIRWFKYSMDAFFDDYVPNQQLTFSPDDRLIVFPKATQVINDALVTGLVDVVHASPSPLTFNSFNSKFDTVLIRKPGAPAMLSYNMSNHRVGRVRLIFKLPPYYHIPDPLVLIQTFKGPTHNAPLKRVNMYRVERSRYTNEFDYHYEEEIIPLALIRRTCHLIPVFDNNNRPPIANTSSSPWDPLEQFERFYSPIPQFGAMITYGELGSESHLAVHDNLRAENDMCDHTQYRLGQPLFQYPGDLWYFPAGIPHGLQGLNDIADGCEFLLVLDNGTFSEDATFQLTDWTAHIPKEVLAKNFQVNISAFDHIPARELYMIQSAVPTGSAEDTEPKSPQGTVPLPFTFAASKAAATNTTGGSVKVVDSRTFNVSKTISMAEVTVVPGGMRELHWHPTQPEWTFFIEGNARITVFGAESNARTFNYQAGDIGYVPPSFGHYVENIGNTTVKFLEIFKSDLYEDISLNQWLALSPPEMVKAHLGLDDNTISKLQKTKPIVVGPGLL</sequence>
<dbReference type="InterPro" id="IPR011051">
    <property type="entry name" value="RmlC_Cupin_sf"/>
</dbReference>
<dbReference type="GO" id="GO:0046872">
    <property type="term" value="F:metal ion binding"/>
    <property type="evidence" value="ECO:0007669"/>
    <property type="project" value="UniProtKB-KW"/>
</dbReference>
<dbReference type="SUPFAM" id="SSF51182">
    <property type="entry name" value="RmlC-like cupins"/>
    <property type="match status" value="1"/>
</dbReference>
<feature type="active site" description="Proton donor" evidence="2">
    <location>
        <position position="1338"/>
    </location>
</feature>
<proteinExistence type="predicted"/>
<dbReference type="CDD" id="cd20305">
    <property type="entry name" value="cupin_OxDC_C"/>
    <property type="match status" value="1"/>
</dbReference>
<feature type="binding site" evidence="3">
    <location>
        <position position="1324"/>
    </location>
    <ligand>
        <name>Mn(2+)</name>
        <dbReference type="ChEBI" id="CHEBI:29035"/>
        <label>2</label>
    </ligand>
</feature>
<reference evidence="6 7" key="1">
    <citation type="journal article" date="2019" name="Fungal Biol. Biotechnol.">
        <title>Draft genome sequence of fastidious pathogen Ceratobasidium theobromae, which causes vascular-streak dieback in Theobroma cacao.</title>
        <authorList>
            <person name="Ali S.S."/>
            <person name="Asman A."/>
            <person name="Shao J."/>
            <person name="Firmansyah A.P."/>
            <person name="Susilo A.W."/>
            <person name="Rosmana A."/>
            <person name="McMahon P."/>
            <person name="Junaid M."/>
            <person name="Guest D."/>
            <person name="Kheng T.Y."/>
            <person name="Meinhardt L.W."/>
            <person name="Bailey B.A."/>
        </authorList>
    </citation>
    <scope>NUCLEOTIDE SEQUENCE [LARGE SCALE GENOMIC DNA]</scope>
    <source>
        <strain evidence="6 7">CT2</strain>
    </source>
</reference>
<feature type="region of interest" description="Disordered" evidence="4">
    <location>
        <begin position="95"/>
        <end position="126"/>
    </location>
</feature>
<keyword evidence="7" id="KW-1185">Reference proteome</keyword>
<dbReference type="EMBL" id="SSOP01000153">
    <property type="protein sequence ID" value="KAB5590670.1"/>
    <property type="molecule type" value="Genomic_DNA"/>
</dbReference>
<gene>
    <name evidence="6" type="ORF">CTheo_5894</name>
</gene>
<organism evidence="6 7">
    <name type="scientific">Ceratobasidium theobromae</name>
    <dbReference type="NCBI Taxonomy" id="1582974"/>
    <lineage>
        <taxon>Eukaryota</taxon>
        <taxon>Fungi</taxon>
        <taxon>Dikarya</taxon>
        <taxon>Basidiomycota</taxon>
        <taxon>Agaricomycotina</taxon>
        <taxon>Agaricomycetes</taxon>
        <taxon>Cantharellales</taxon>
        <taxon>Ceratobasidiaceae</taxon>
        <taxon>Ceratobasidium</taxon>
    </lineage>
</organism>
<accession>A0A5N5QG05</accession>
<feature type="compositionally biased region" description="Polar residues" evidence="4">
    <location>
        <begin position="111"/>
        <end position="121"/>
    </location>
</feature>
<evidence type="ECO:0000313" key="6">
    <source>
        <dbReference type="EMBL" id="KAB5590670.1"/>
    </source>
</evidence>
<dbReference type="InterPro" id="IPR017774">
    <property type="entry name" value="Bicupin_oxalate_deCO2ase/Oxase"/>
</dbReference>
<dbReference type="SMART" id="SM00835">
    <property type="entry name" value="Cupin_1"/>
    <property type="match status" value="1"/>
</dbReference>
<feature type="region of interest" description="Disordered" evidence="4">
    <location>
        <begin position="154"/>
        <end position="197"/>
    </location>
</feature>
<evidence type="ECO:0000256" key="2">
    <source>
        <dbReference type="PIRSR" id="PIRSR617774-1"/>
    </source>
</evidence>
<evidence type="ECO:0000259" key="5">
    <source>
        <dbReference type="SMART" id="SM00835"/>
    </source>
</evidence>
<feature type="binding site" evidence="3">
    <location>
        <position position="1280"/>
    </location>
    <ligand>
        <name>Mn(2+)</name>
        <dbReference type="ChEBI" id="CHEBI:29035"/>
        <label>2</label>
    </ligand>
</feature>
<feature type="compositionally biased region" description="Acidic residues" evidence="4">
    <location>
        <begin position="157"/>
        <end position="185"/>
    </location>
</feature>
<feature type="domain" description="Cupin type-1" evidence="5">
    <location>
        <begin position="1233"/>
        <end position="1374"/>
    </location>
</feature>
<dbReference type="GO" id="GO:0033609">
    <property type="term" value="P:oxalate metabolic process"/>
    <property type="evidence" value="ECO:0007669"/>
    <property type="project" value="InterPro"/>
</dbReference>